<dbReference type="InterPro" id="IPR032710">
    <property type="entry name" value="NTF2-like_dom_sf"/>
</dbReference>
<reference evidence="2" key="1">
    <citation type="journal article" date="2008" name="J. Bacteriol.">
        <title>Characterization of the saframycin A gene cluster from Streptomyces lavendulae NRRL 11002 revealing a nonribosomal peptide synthetase system for assembling the unusual tetrapeptidyl skeleton in an iterative manner.</title>
        <authorList>
            <person name="Li L."/>
            <person name="Deng W."/>
            <person name="Song J."/>
            <person name="Ding W."/>
            <person name="Zhao Q.F."/>
            <person name="Peng C."/>
            <person name="Song W.W."/>
            <person name="Tang G.L."/>
            <person name="Liu W."/>
        </authorList>
    </citation>
    <scope>NUCLEOTIDE SEQUENCE</scope>
    <source>
        <strain evidence="2">NRRL 11002</strain>
    </source>
</reference>
<accession>B0CN42</accession>
<dbReference type="GO" id="GO:0016987">
    <property type="term" value="F:sigma factor activity"/>
    <property type="evidence" value="ECO:0007669"/>
    <property type="project" value="TreeGrafter"/>
</dbReference>
<organism evidence="2">
    <name type="scientific">Streptomyces lavendulae</name>
    <dbReference type="NCBI Taxonomy" id="1914"/>
    <lineage>
        <taxon>Bacteria</taxon>
        <taxon>Bacillati</taxon>
        <taxon>Actinomycetota</taxon>
        <taxon>Actinomycetes</taxon>
        <taxon>Kitasatosporales</taxon>
        <taxon>Streptomycetaceae</taxon>
        <taxon>Streptomyces</taxon>
    </lineage>
</organism>
<evidence type="ECO:0000256" key="1">
    <source>
        <dbReference type="SAM" id="MobiDB-lite"/>
    </source>
</evidence>
<dbReference type="PANTHER" id="PTHR30173:SF36">
    <property type="entry name" value="ECF RNA POLYMERASE SIGMA FACTOR SIGJ"/>
    <property type="match status" value="1"/>
</dbReference>
<evidence type="ECO:0000313" key="2">
    <source>
        <dbReference type="EMBL" id="ABI22148.1"/>
    </source>
</evidence>
<feature type="region of interest" description="Disordered" evidence="1">
    <location>
        <begin position="82"/>
        <end position="136"/>
    </location>
</feature>
<dbReference type="PANTHER" id="PTHR30173">
    <property type="entry name" value="SIGMA 19 FACTOR"/>
    <property type="match status" value="1"/>
</dbReference>
<dbReference type="InterPro" id="IPR052704">
    <property type="entry name" value="ECF_Sigma-70_Domain"/>
</dbReference>
<proteinExistence type="predicted"/>
<dbReference type="SUPFAM" id="SSF54427">
    <property type="entry name" value="NTF2-like"/>
    <property type="match status" value="1"/>
</dbReference>
<feature type="region of interest" description="Disordered" evidence="1">
    <location>
        <begin position="288"/>
        <end position="334"/>
    </location>
</feature>
<name>B0CN42_STRLA</name>
<sequence length="334" mass="33997">MEGRPAGPWASSSWTRACAAFFRSARRPTGSESGGLRQRAIGRLVAQAVARCGNAGLDGEAASGPASRVGRTVVFDAGHCASSSSARHRPAANAPSCAKRSPAPAPRSSRSSLSPSPQASSTSTGPGSASSGRGAAAAGKTEHLVALLTDDATAISDGAGLTEKLLRCDTPQRIAAIARAGFRSTPAKQRLGGVSAVHYALAILFVPDGRVVGAVTFDISDGKLATVRGIATPARVVRLTKAWRQHEPTRRSSPSGRCPVGLGGSVAHRHPLVVRGEGMVQVVGWPGETSRSDGPCGGQGPGPFTALGLPQVFGAREGPAVRSGRCAEPRPGEQ</sequence>
<dbReference type="EMBL" id="DQ838002">
    <property type="protein sequence ID" value="ABI22148.1"/>
    <property type="molecule type" value="Genomic_DNA"/>
</dbReference>
<feature type="compositionally biased region" description="Basic and acidic residues" evidence="1">
    <location>
        <begin position="325"/>
        <end position="334"/>
    </location>
</feature>
<dbReference type="AlphaFoldDB" id="B0CN42"/>
<protein>
    <submittedName>
        <fullName evidence="2">Putative RNA polymerase ECF-subfamily sigma factor</fullName>
    </submittedName>
</protein>